<keyword evidence="1" id="KW-1133">Transmembrane helix</keyword>
<dbReference type="AlphaFoldDB" id="A0A8D8QCN3"/>
<evidence type="ECO:0000256" key="1">
    <source>
        <dbReference type="SAM" id="Phobius"/>
    </source>
</evidence>
<reference evidence="2" key="1">
    <citation type="submission" date="2021-05" db="EMBL/GenBank/DDBJ databases">
        <authorList>
            <person name="Alioto T."/>
            <person name="Alioto T."/>
            <person name="Gomez Garrido J."/>
        </authorList>
    </citation>
    <scope>NUCLEOTIDE SEQUENCE</scope>
</reference>
<name>A0A8D8QCN3_9HEMI</name>
<evidence type="ECO:0000313" key="2">
    <source>
        <dbReference type="EMBL" id="CAG6629421.1"/>
    </source>
</evidence>
<protein>
    <submittedName>
        <fullName evidence="2">Uncharacterized protein</fullName>
    </submittedName>
</protein>
<accession>A0A8D8QCN3</accession>
<proteinExistence type="predicted"/>
<feature type="transmembrane region" description="Helical" evidence="1">
    <location>
        <begin position="64"/>
        <end position="84"/>
    </location>
</feature>
<keyword evidence="1" id="KW-0812">Transmembrane</keyword>
<dbReference type="EMBL" id="HBUF01070728">
    <property type="protein sequence ID" value="CAG6629421.1"/>
    <property type="molecule type" value="Transcribed_RNA"/>
</dbReference>
<sequence length="109" mass="13043">MVSVKYLYKLLERFGIVNFNRFKSARRNAVQSVHVSLNNSLFVLFATSHSYSVVTRAKRYYPELVQTCFETIILWFFYYVVCFVRKNHRKIYSLSEYFAWSTSPGQTRK</sequence>
<organism evidence="2">
    <name type="scientific">Cacopsylla melanoneura</name>
    <dbReference type="NCBI Taxonomy" id="428564"/>
    <lineage>
        <taxon>Eukaryota</taxon>
        <taxon>Metazoa</taxon>
        <taxon>Ecdysozoa</taxon>
        <taxon>Arthropoda</taxon>
        <taxon>Hexapoda</taxon>
        <taxon>Insecta</taxon>
        <taxon>Pterygota</taxon>
        <taxon>Neoptera</taxon>
        <taxon>Paraneoptera</taxon>
        <taxon>Hemiptera</taxon>
        <taxon>Sternorrhyncha</taxon>
        <taxon>Psylloidea</taxon>
        <taxon>Psyllidae</taxon>
        <taxon>Psyllinae</taxon>
        <taxon>Cacopsylla</taxon>
    </lineage>
</organism>
<keyword evidence="1" id="KW-0472">Membrane</keyword>